<gene>
    <name evidence="6" type="ORF">DLM77_04120</name>
</gene>
<dbReference type="PROSITE" id="PS01124">
    <property type="entry name" value="HTH_ARAC_FAMILY_2"/>
    <property type="match status" value="1"/>
</dbReference>
<dbReference type="SUPFAM" id="SSF46689">
    <property type="entry name" value="Homeodomain-like"/>
    <property type="match status" value="1"/>
</dbReference>
<accession>A0ABX9M5W5</accession>
<keyword evidence="2" id="KW-0238">DNA-binding</keyword>
<evidence type="ECO:0000256" key="2">
    <source>
        <dbReference type="ARBA" id="ARBA00023125"/>
    </source>
</evidence>
<keyword evidence="4" id="KW-1133">Transmembrane helix</keyword>
<keyword evidence="3" id="KW-0804">Transcription</keyword>
<reference evidence="6 7" key="2">
    <citation type="journal article" date="2020" name="Int. J. Syst. Evol. Microbiol.">
        <title>Leptospira yasudae sp. nov. and Leptospira stimsonii sp. nov., two new species of the pathogenic group isolated from environmental sources.</title>
        <authorList>
            <person name="Casanovas-Massana A."/>
            <person name="Hamond C."/>
            <person name="Santos L.A."/>
            <person name="de Oliveira D."/>
            <person name="Hacker K.P."/>
            <person name="Balassiano I."/>
            <person name="Costa F."/>
            <person name="Medeiros M.A."/>
            <person name="Reis M.G."/>
            <person name="Ko A.I."/>
            <person name="Wunder E.A."/>
        </authorList>
    </citation>
    <scope>NUCLEOTIDE SEQUENCE [LARGE SCALE GENOMIC DNA]</scope>
    <source>
        <strain evidence="6 7">B21</strain>
    </source>
</reference>
<evidence type="ECO:0000256" key="3">
    <source>
        <dbReference type="ARBA" id="ARBA00023163"/>
    </source>
</evidence>
<evidence type="ECO:0000256" key="4">
    <source>
        <dbReference type="SAM" id="Phobius"/>
    </source>
</evidence>
<dbReference type="Proteomes" id="UP000285569">
    <property type="component" value="Unassembled WGS sequence"/>
</dbReference>
<dbReference type="InterPro" id="IPR018060">
    <property type="entry name" value="HTH_AraC"/>
</dbReference>
<sequence>MSLRLTKFRSLTGNRILVFAALLLCVVFPKTAHTTPNVEACAFDRLEIAFDSAAAKEIPKEPNRTLEYSSKQDSFLKLGFINESVWLRFNIKEHPRSRCFLRIPQVTLDTAVLFSKSSVQISGDRFQYSDRSIDDYYPVFHLEPSEVRNENDEYYLWIKTSSIINFPILLESGLEYQKGNYYRNLLILFTLVLSLFITLLTGFIYRQTLDPIYLSIVGFLIFVSLEGWACYANGYKYLWPNAPEFQNITPPLFAFLALACSTYFMVQFLSPSSLHKIFRSLLSGAAIGIVCVAVFTSFIADRPFVVKTFSWTFVGVSFLIVLSTLSVIRSFGPARKIALCMIPIAGSVLISVLYYLGFIQYHEYFVHAYVLSLPSVYVVVMVSIVDREKFVRRKNLSRAYDIQQMQEKLKSPPRISGPELPNKTPSIQFSLDHLLKVERIFKNPELSKEDLASILKITPLDLEKYVQDVSKAQSFEIYVNQFRVEEAKHLLKTRTDLKQSEIAHRAGFVSGREMEKSFKTLTGMTPSEYKLMLFPESI</sequence>
<dbReference type="RefSeq" id="WP_118954807.1">
    <property type="nucleotide sequence ID" value="NZ_QHCR01000002.1"/>
</dbReference>
<dbReference type="Pfam" id="PF12833">
    <property type="entry name" value="HTH_18"/>
    <property type="match status" value="1"/>
</dbReference>
<feature type="transmembrane region" description="Helical" evidence="4">
    <location>
        <begin position="212"/>
        <end position="231"/>
    </location>
</feature>
<evidence type="ECO:0000313" key="6">
    <source>
        <dbReference type="EMBL" id="RHX81294.1"/>
    </source>
</evidence>
<dbReference type="Gene3D" id="1.10.10.60">
    <property type="entry name" value="Homeodomain-like"/>
    <property type="match status" value="1"/>
</dbReference>
<keyword evidence="4" id="KW-0812">Transmembrane</keyword>
<organism evidence="6 7">
    <name type="scientific">Leptospira yasudae</name>
    <dbReference type="NCBI Taxonomy" id="2202201"/>
    <lineage>
        <taxon>Bacteria</taxon>
        <taxon>Pseudomonadati</taxon>
        <taxon>Spirochaetota</taxon>
        <taxon>Spirochaetia</taxon>
        <taxon>Leptospirales</taxon>
        <taxon>Leptospiraceae</taxon>
        <taxon>Leptospira</taxon>
    </lineage>
</organism>
<feature type="transmembrane region" description="Helical" evidence="4">
    <location>
        <begin position="364"/>
        <end position="385"/>
    </location>
</feature>
<dbReference type="InterPro" id="IPR011623">
    <property type="entry name" value="7TMR_DISM_rcpt_extracell_dom1"/>
</dbReference>
<dbReference type="PANTHER" id="PTHR43280">
    <property type="entry name" value="ARAC-FAMILY TRANSCRIPTIONAL REGULATOR"/>
    <property type="match status" value="1"/>
</dbReference>
<evidence type="ECO:0000256" key="1">
    <source>
        <dbReference type="ARBA" id="ARBA00023015"/>
    </source>
</evidence>
<evidence type="ECO:0000259" key="5">
    <source>
        <dbReference type="PROSITE" id="PS01124"/>
    </source>
</evidence>
<dbReference type="Pfam" id="PF07696">
    <property type="entry name" value="7TMR-DISMED2"/>
    <property type="match status" value="1"/>
</dbReference>
<dbReference type="InterPro" id="IPR009057">
    <property type="entry name" value="Homeodomain-like_sf"/>
</dbReference>
<dbReference type="Pfam" id="PF07695">
    <property type="entry name" value="7TMR-DISM_7TM"/>
    <property type="match status" value="1"/>
</dbReference>
<comment type="caution">
    <text evidence="6">The sequence shown here is derived from an EMBL/GenBank/DDBJ whole genome shotgun (WGS) entry which is preliminary data.</text>
</comment>
<reference evidence="7" key="1">
    <citation type="submission" date="2018-05" db="EMBL/GenBank/DDBJ databases">
        <title>Leptospira yasudae sp. nov. and Leptospira stimsonii sp. nov., two pathogenic species of the genus Leptospira isolated from environmental sources.</title>
        <authorList>
            <person name="Casanovas-Massana A."/>
            <person name="Hamond C."/>
            <person name="Santos L.A."/>
            <person name="Hacker K.P."/>
            <person name="Balassiano I."/>
            <person name="Medeiros M.A."/>
            <person name="Reis M.G."/>
            <person name="Ko A.I."/>
            <person name="Wunder E.A."/>
        </authorList>
    </citation>
    <scope>NUCLEOTIDE SEQUENCE [LARGE SCALE GENOMIC DNA]</scope>
    <source>
        <strain evidence="7">B21</strain>
    </source>
</reference>
<dbReference type="SMART" id="SM00342">
    <property type="entry name" value="HTH_ARAC"/>
    <property type="match status" value="1"/>
</dbReference>
<feature type="transmembrane region" description="Helical" evidence="4">
    <location>
        <begin position="306"/>
        <end position="325"/>
    </location>
</feature>
<name>A0ABX9M5W5_9LEPT</name>
<feature type="domain" description="HTH araC/xylS-type" evidence="5">
    <location>
        <begin position="437"/>
        <end position="532"/>
    </location>
</feature>
<feature type="transmembrane region" description="Helical" evidence="4">
    <location>
        <begin position="185"/>
        <end position="205"/>
    </location>
</feature>
<feature type="transmembrane region" description="Helical" evidence="4">
    <location>
        <begin position="337"/>
        <end position="358"/>
    </location>
</feature>
<feature type="transmembrane region" description="Helical" evidence="4">
    <location>
        <begin position="281"/>
        <end position="300"/>
    </location>
</feature>
<keyword evidence="4" id="KW-0472">Membrane</keyword>
<dbReference type="EMBL" id="QHCR01000002">
    <property type="protein sequence ID" value="RHX81294.1"/>
    <property type="molecule type" value="Genomic_DNA"/>
</dbReference>
<keyword evidence="7" id="KW-1185">Reference proteome</keyword>
<dbReference type="Gene3D" id="2.60.40.2380">
    <property type="match status" value="1"/>
</dbReference>
<dbReference type="InterPro" id="IPR011622">
    <property type="entry name" value="7TMR_DISM_rcpt_extracell_dom2"/>
</dbReference>
<evidence type="ECO:0000313" key="7">
    <source>
        <dbReference type="Proteomes" id="UP000285569"/>
    </source>
</evidence>
<protein>
    <submittedName>
        <fullName evidence="6">Transcriptional regulator</fullName>
    </submittedName>
</protein>
<dbReference type="PANTHER" id="PTHR43280:SF2">
    <property type="entry name" value="HTH-TYPE TRANSCRIPTIONAL REGULATOR EXSA"/>
    <property type="match status" value="1"/>
</dbReference>
<feature type="transmembrane region" description="Helical" evidence="4">
    <location>
        <begin position="251"/>
        <end position="269"/>
    </location>
</feature>
<keyword evidence="1" id="KW-0805">Transcription regulation</keyword>
<proteinExistence type="predicted"/>